<evidence type="ECO:0000313" key="10">
    <source>
        <dbReference type="EMBL" id="KAI1860107.1"/>
    </source>
</evidence>
<dbReference type="PROSITE" id="PS50850">
    <property type="entry name" value="MFS"/>
    <property type="match status" value="1"/>
</dbReference>
<dbReference type="Gene3D" id="1.20.1250.20">
    <property type="entry name" value="MFS general substrate transporter like domains"/>
    <property type="match status" value="1"/>
</dbReference>
<comment type="caution">
    <text evidence="10">The sequence shown here is derived from an EMBL/GenBank/DDBJ whole genome shotgun (WGS) entry which is preliminary data.</text>
</comment>
<keyword evidence="6 8" id="KW-0472">Membrane</keyword>
<accession>A0A9P9WF18</accession>
<name>A0A9P9WF18_9PEZI</name>
<keyword evidence="11" id="KW-1185">Reference proteome</keyword>
<feature type="transmembrane region" description="Helical" evidence="8">
    <location>
        <begin position="433"/>
        <end position="452"/>
    </location>
</feature>
<feature type="region of interest" description="Disordered" evidence="7">
    <location>
        <begin position="51"/>
        <end position="84"/>
    </location>
</feature>
<keyword evidence="5 8" id="KW-1133">Transmembrane helix</keyword>
<feature type="transmembrane region" description="Helical" evidence="8">
    <location>
        <begin position="144"/>
        <end position="168"/>
    </location>
</feature>
<dbReference type="PANTHER" id="PTHR23501:SF3">
    <property type="entry name" value="MAJOR FACILITATOR SUPERFAMILY (MFS) PROFILE DOMAIN-CONTAINING PROTEIN"/>
    <property type="match status" value="1"/>
</dbReference>
<sequence>MGRPEPDDPLSNRNLPQWVCSEEIPTLCTGLQSTDKVDQILEKKTVAIEPASISMENSRETSDTDTGLRISGGNQPESDHQQEEKDAIVTSNAQHGVQAIEAAAGVWGKWDLIAAYGLIWLIYFVTSINEVVVRALNPFVTSSFALHSLTATSTVFSSIIGGLSKIPLAKIIDIWGRPQGISLMLFFWVIGFIMMAACRNVETYAAALVFSTVGAQGVSYCLTVFVADTSALKNRALMLSFATSPYIVTTWIGGPMADAFMAGPGWRWGFGVFAIIVPAVVIPFIVLFMWNQRKAKKMGLVPETAKKSLKIKDIKRLAIEFDLLGVLILAAGMALFLLPMNIYSYQSLGWKSPMIISMTVVGGLLIIAFALYERFWAPVSFIPMHLLLDRTVFFAGLMLVFVFFNSAVWGAYFNSMLMVVWNQSLTKATYISNIYRVGSCFSALVLGFFMRWTGRFKWVAVYFALPLMLLGVGLMIQFRQPYSDIGLVVMTQIFVAFSGGPIVTSAELAMMAPSDHQHIAAILAVLDLFGSIGTALGSTVSAAIWTGVFPAALEKYLPEGSPVDLIYSSIYVQLGYRVGTPIRVGISYAYAEAQRYMLITAVSLLGAAYICAWMWRDIKLKDIHQVKGNVV</sequence>
<evidence type="ECO:0000256" key="8">
    <source>
        <dbReference type="SAM" id="Phobius"/>
    </source>
</evidence>
<reference evidence="10" key="1">
    <citation type="submission" date="2021-03" db="EMBL/GenBank/DDBJ databases">
        <title>Revisited historic fungal species revealed as producer of novel bioactive compounds through whole genome sequencing and comparative genomics.</title>
        <authorList>
            <person name="Vignolle G.A."/>
            <person name="Hochenegger N."/>
            <person name="Mach R.L."/>
            <person name="Mach-Aigner A.R."/>
            <person name="Javad Rahimi M."/>
            <person name="Salim K.A."/>
            <person name="Chan C.M."/>
            <person name="Lim L.B.L."/>
            <person name="Cai F."/>
            <person name="Druzhinina I.S."/>
            <person name="U'Ren J.M."/>
            <person name="Derntl C."/>
        </authorList>
    </citation>
    <scope>NUCLEOTIDE SEQUENCE</scope>
    <source>
        <strain evidence="10">TUCIM 5799</strain>
    </source>
</reference>
<evidence type="ECO:0000256" key="7">
    <source>
        <dbReference type="SAM" id="MobiDB-lite"/>
    </source>
</evidence>
<dbReference type="InterPro" id="IPR011701">
    <property type="entry name" value="MFS"/>
</dbReference>
<dbReference type="GO" id="GO:0005886">
    <property type="term" value="C:plasma membrane"/>
    <property type="evidence" value="ECO:0007669"/>
    <property type="project" value="TreeGrafter"/>
</dbReference>
<evidence type="ECO:0000256" key="2">
    <source>
        <dbReference type="ARBA" id="ARBA00008335"/>
    </source>
</evidence>
<feature type="transmembrane region" description="Helical" evidence="8">
    <location>
        <begin position="317"/>
        <end position="342"/>
    </location>
</feature>
<feature type="transmembrane region" description="Helical" evidence="8">
    <location>
        <begin position="521"/>
        <end position="545"/>
    </location>
</feature>
<comment type="subcellular location">
    <subcellularLocation>
        <location evidence="1">Membrane</location>
        <topology evidence="1">Multi-pass membrane protein</topology>
    </subcellularLocation>
</comment>
<comment type="similarity">
    <text evidence="2">Belongs to the major facilitator superfamily.</text>
</comment>
<feature type="transmembrane region" description="Helical" evidence="8">
    <location>
        <begin position="266"/>
        <end position="290"/>
    </location>
</feature>
<evidence type="ECO:0000259" key="9">
    <source>
        <dbReference type="PROSITE" id="PS50850"/>
    </source>
</evidence>
<evidence type="ECO:0000313" key="11">
    <source>
        <dbReference type="Proteomes" id="UP000829685"/>
    </source>
</evidence>
<feature type="domain" description="Major facilitator superfamily (MFS) profile" evidence="9">
    <location>
        <begin position="115"/>
        <end position="618"/>
    </location>
</feature>
<gene>
    <name evidence="10" type="ORF">JX265_010031</name>
</gene>
<dbReference type="FunFam" id="1.20.1250.20:FF:000284">
    <property type="entry name" value="Siderophore iron transporter mirB"/>
    <property type="match status" value="1"/>
</dbReference>
<organism evidence="10 11">
    <name type="scientific">Neoarthrinium moseri</name>
    <dbReference type="NCBI Taxonomy" id="1658444"/>
    <lineage>
        <taxon>Eukaryota</taxon>
        <taxon>Fungi</taxon>
        <taxon>Dikarya</taxon>
        <taxon>Ascomycota</taxon>
        <taxon>Pezizomycotina</taxon>
        <taxon>Sordariomycetes</taxon>
        <taxon>Xylariomycetidae</taxon>
        <taxon>Amphisphaeriales</taxon>
        <taxon>Apiosporaceae</taxon>
        <taxon>Neoarthrinium</taxon>
    </lineage>
</organism>
<feature type="transmembrane region" description="Helical" evidence="8">
    <location>
        <begin position="392"/>
        <end position="413"/>
    </location>
</feature>
<evidence type="ECO:0000256" key="4">
    <source>
        <dbReference type="ARBA" id="ARBA00022692"/>
    </source>
</evidence>
<dbReference type="EMBL" id="JAFIMR010000032">
    <property type="protein sequence ID" value="KAI1860107.1"/>
    <property type="molecule type" value="Genomic_DNA"/>
</dbReference>
<dbReference type="SUPFAM" id="SSF103473">
    <property type="entry name" value="MFS general substrate transporter"/>
    <property type="match status" value="2"/>
</dbReference>
<feature type="transmembrane region" description="Helical" evidence="8">
    <location>
        <begin position="354"/>
        <end position="372"/>
    </location>
</feature>
<evidence type="ECO:0000256" key="5">
    <source>
        <dbReference type="ARBA" id="ARBA00022989"/>
    </source>
</evidence>
<feature type="transmembrane region" description="Helical" evidence="8">
    <location>
        <begin position="113"/>
        <end position="132"/>
    </location>
</feature>
<keyword evidence="3" id="KW-0813">Transport</keyword>
<dbReference type="Pfam" id="PF07690">
    <property type="entry name" value="MFS_1"/>
    <property type="match status" value="1"/>
</dbReference>
<dbReference type="InterPro" id="IPR020846">
    <property type="entry name" value="MFS_dom"/>
</dbReference>
<dbReference type="InterPro" id="IPR036259">
    <property type="entry name" value="MFS_trans_sf"/>
</dbReference>
<keyword evidence="4 8" id="KW-0812">Transmembrane</keyword>
<evidence type="ECO:0000256" key="6">
    <source>
        <dbReference type="ARBA" id="ARBA00023136"/>
    </source>
</evidence>
<dbReference type="AlphaFoldDB" id="A0A9P9WF18"/>
<feature type="transmembrane region" description="Helical" evidence="8">
    <location>
        <begin position="180"/>
        <end position="197"/>
    </location>
</feature>
<dbReference type="Proteomes" id="UP000829685">
    <property type="component" value="Unassembled WGS sequence"/>
</dbReference>
<protein>
    <recommendedName>
        <fullName evidence="9">Major facilitator superfamily (MFS) profile domain-containing protein</fullName>
    </recommendedName>
</protein>
<proteinExistence type="inferred from homology"/>
<dbReference type="PANTHER" id="PTHR23501">
    <property type="entry name" value="MAJOR FACILITATOR SUPERFAMILY"/>
    <property type="match status" value="1"/>
</dbReference>
<feature type="transmembrane region" description="Helical" evidence="8">
    <location>
        <begin position="596"/>
        <end position="615"/>
    </location>
</feature>
<evidence type="ECO:0000256" key="3">
    <source>
        <dbReference type="ARBA" id="ARBA00022448"/>
    </source>
</evidence>
<dbReference type="GO" id="GO:0022857">
    <property type="term" value="F:transmembrane transporter activity"/>
    <property type="evidence" value="ECO:0007669"/>
    <property type="project" value="InterPro"/>
</dbReference>
<feature type="transmembrane region" description="Helical" evidence="8">
    <location>
        <begin position="485"/>
        <end position="509"/>
    </location>
</feature>
<feature type="transmembrane region" description="Helical" evidence="8">
    <location>
        <begin position="459"/>
        <end position="479"/>
    </location>
</feature>
<feature type="transmembrane region" description="Helical" evidence="8">
    <location>
        <begin position="203"/>
        <end position="227"/>
    </location>
</feature>
<evidence type="ECO:0000256" key="1">
    <source>
        <dbReference type="ARBA" id="ARBA00004141"/>
    </source>
</evidence>